<dbReference type="EMBL" id="PP750866">
    <property type="protein sequence ID" value="XBM94990.1"/>
    <property type="molecule type" value="Genomic_DNA"/>
</dbReference>
<proteinExistence type="predicted"/>
<evidence type="ECO:0000259" key="2">
    <source>
        <dbReference type="Pfam" id="PF21722"/>
    </source>
</evidence>
<feature type="compositionally biased region" description="Gly residues" evidence="1">
    <location>
        <begin position="263"/>
        <end position="283"/>
    </location>
</feature>
<organism evidence="3">
    <name type="scientific">Streptomyces phage Geonosis</name>
    <dbReference type="NCBI Taxonomy" id="3158856"/>
    <lineage>
        <taxon>Viruses</taxon>
        <taxon>Duplodnaviria</taxon>
        <taxon>Heunggongvirae</taxon>
        <taxon>Uroviricota</taxon>
        <taxon>Caudoviricetes</taxon>
    </lineage>
</organism>
<evidence type="ECO:0000313" key="3">
    <source>
        <dbReference type="EMBL" id="XBM94990.1"/>
    </source>
</evidence>
<reference evidence="3" key="1">
    <citation type="submission" date="2024-05" db="EMBL/GenBank/DDBJ databases">
        <title>Isolation and characterization of the new Streptomyces phages Kamino, Geonosis, Abafar and Scarif infecting a broad range of host species.</title>
        <authorList>
            <person name="Rackow B."/>
            <person name="Rolland C."/>
            <person name="Mohnen I."/>
            <person name="Wittmann J."/>
            <person name="Muesken M."/>
            <person name="Overmann J."/>
            <person name="Frunzke J."/>
        </authorList>
    </citation>
    <scope>NUCLEOTIDE SEQUENCE</scope>
</reference>
<name>A0AAU7GWC0_9CAUD</name>
<dbReference type="Pfam" id="PF21722">
    <property type="entry name" value="Gly_rich_2"/>
    <property type="match status" value="1"/>
</dbReference>
<gene>
    <name evidence="3" type="ORF">Geonosis_00025</name>
</gene>
<dbReference type="InterPro" id="IPR049304">
    <property type="entry name" value="Gly_rich_dom"/>
</dbReference>
<accession>A0AAU7GWC0</accession>
<feature type="domain" description="Glycine-rich" evidence="2">
    <location>
        <begin position="102"/>
        <end position="303"/>
    </location>
</feature>
<protein>
    <submittedName>
        <fullName evidence="3">Tail fiber assembly</fullName>
    </submittedName>
</protein>
<feature type="region of interest" description="Disordered" evidence="1">
    <location>
        <begin position="263"/>
        <end position="284"/>
    </location>
</feature>
<sequence>MARCDCAGLGVEGCMCALQAGDNVTVTGTGQALDPWVVSGIPPAPYTEGQAIDIVANAISVDVSSDAGNQLVLGGDGGLFVPAPAASGGALGMVVYLTVAGGTWDKATYPDANWLRVRVIGGGGGGAGATSAASQAIARGGGAGGNYGESWIDVSTLGASTTVTVGAGGSAGAAANGAGGTGGTSSFGTAVIALGGGGAPNTAVSAAAGVSPSGDPQGLGTHQVYTLGERGQRGIWHSATVGMAGGGGSGGCGFGTGGRGGISGGAANGQTGSGPGGGGGGGHSQNAAVAAGGAGGPGAVIVEMFT</sequence>
<evidence type="ECO:0000256" key="1">
    <source>
        <dbReference type="SAM" id="MobiDB-lite"/>
    </source>
</evidence>